<dbReference type="Proteomes" id="UP000076798">
    <property type="component" value="Unassembled WGS sequence"/>
</dbReference>
<reference evidence="1 2" key="1">
    <citation type="journal article" date="2016" name="Mol. Biol. Evol.">
        <title>Comparative Genomics of Early-Diverging Mushroom-Forming Fungi Provides Insights into the Origins of Lignocellulose Decay Capabilities.</title>
        <authorList>
            <person name="Nagy L.G."/>
            <person name="Riley R."/>
            <person name="Tritt A."/>
            <person name="Adam C."/>
            <person name="Daum C."/>
            <person name="Floudas D."/>
            <person name="Sun H."/>
            <person name="Yadav J.S."/>
            <person name="Pangilinan J."/>
            <person name="Larsson K.H."/>
            <person name="Matsuura K."/>
            <person name="Barry K."/>
            <person name="Labutti K."/>
            <person name="Kuo R."/>
            <person name="Ohm R.A."/>
            <person name="Bhattacharya S.S."/>
            <person name="Shirouzu T."/>
            <person name="Yoshinaga Y."/>
            <person name="Martin F.M."/>
            <person name="Grigoriev I.V."/>
            <person name="Hibbett D.S."/>
        </authorList>
    </citation>
    <scope>NUCLEOTIDE SEQUENCE [LARGE SCALE GENOMIC DNA]</scope>
    <source>
        <strain evidence="1 2">HHB10207 ss-3</strain>
    </source>
</reference>
<evidence type="ECO:0000313" key="2">
    <source>
        <dbReference type="Proteomes" id="UP000076798"/>
    </source>
</evidence>
<name>A0A166C4A8_9AGAM</name>
<organism evidence="1 2">
    <name type="scientific">Sistotremastrum suecicum HHB10207 ss-3</name>
    <dbReference type="NCBI Taxonomy" id="1314776"/>
    <lineage>
        <taxon>Eukaryota</taxon>
        <taxon>Fungi</taxon>
        <taxon>Dikarya</taxon>
        <taxon>Basidiomycota</taxon>
        <taxon>Agaricomycotina</taxon>
        <taxon>Agaricomycetes</taxon>
        <taxon>Sistotremastrales</taxon>
        <taxon>Sistotremastraceae</taxon>
        <taxon>Sistotremastrum</taxon>
    </lineage>
</organism>
<accession>A0A166C4A8</accession>
<gene>
    <name evidence="1" type="ORF">SISSUDRAFT_889238</name>
</gene>
<dbReference type="AlphaFoldDB" id="A0A166C4A8"/>
<protein>
    <submittedName>
        <fullName evidence="1">Uncharacterized protein</fullName>
    </submittedName>
</protein>
<sequence>MPCRSQVERVRSITARHCAAQTEDGMAAWENGFAEQSGHTQITITILVRDRIRDPETLTHSSKRASGYSVRSASTCLSSCFVMDNNYPSSQWHYLLPFRSQRTIPSFPNRTSHRHCVLYYYRLHSGKNRRLARRYSHSPRLSSSCLATRPIPFRLPKRHFPRPPSQFRVPKHPSTLLLPLKIRILMRRYPTHSSRQHYQYKKAVPSQ</sequence>
<proteinExistence type="predicted"/>
<keyword evidence="2" id="KW-1185">Reference proteome</keyword>
<dbReference type="EMBL" id="KV428092">
    <property type="protein sequence ID" value="KZT37061.1"/>
    <property type="molecule type" value="Genomic_DNA"/>
</dbReference>
<evidence type="ECO:0000313" key="1">
    <source>
        <dbReference type="EMBL" id="KZT37061.1"/>
    </source>
</evidence>